<accession>A0A4V7I6Z0</accession>
<evidence type="ECO:0000313" key="2">
    <source>
        <dbReference type="Proteomes" id="UP000019091"/>
    </source>
</evidence>
<name>A0A4V7I6Z0_BIBTR</name>
<dbReference type="KEGG" id="btre:F542_580"/>
<protein>
    <recommendedName>
        <fullName evidence="3">Lipoprotein</fullName>
    </recommendedName>
</protein>
<dbReference type="PROSITE" id="PS51257">
    <property type="entry name" value="PROKAR_LIPOPROTEIN"/>
    <property type="match status" value="1"/>
</dbReference>
<dbReference type="AlphaFoldDB" id="A0A4V7I6Z0"/>
<dbReference type="Proteomes" id="UP000019091">
    <property type="component" value="Chromosome"/>
</dbReference>
<sequence>MAVNMMRRYIFLAIFSGFLTACLTLPEPVQLPSQVESIKSFKIEQQTPKYQTSLLIVQFESQHWRWILTDPLGSPLARLILTPKGWQNDGFVMPNSQAKALFTALAVALNPNTPPFKLDEKWAIAKPEKNASYFLIGLPDNTWWKVEELSETAIN</sequence>
<organism evidence="1 2">
    <name type="scientific">Bibersteinia trehalosi USDA-ARS-USMARC-188</name>
    <dbReference type="NCBI Taxonomy" id="1263829"/>
    <lineage>
        <taxon>Bacteria</taxon>
        <taxon>Pseudomonadati</taxon>
        <taxon>Pseudomonadota</taxon>
        <taxon>Gammaproteobacteria</taxon>
        <taxon>Pasteurellales</taxon>
        <taxon>Pasteurellaceae</taxon>
        <taxon>Bibersteinia</taxon>
    </lineage>
</organism>
<reference evidence="1 2" key="1">
    <citation type="journal article" date="2014" name="Genome Announc.">
        <title>Complete Closed Genome Sequences of Three Bibersteinia trehalosi Nasopharyngeal Isolates from Cattle with Shipping Fever.</title>
        <authorList>
            <person name="Harhay G.P."/>
            <person name="McVey D.S."/>
            <person name="Koren S."/>
            <person name="Phillippy A.M."/>
            <person name="Bono J."/>
            <person name="Harhay D.M."/>
            <person name="Clawson M.L."/>
            <person name="Heaton M.P."/>
            <person name="Chitko-McKown C.G."/>
            <person name="Korlach J."/>
            <person name="Smith T.P."/>
        </authorList>
    </citation>
    <scope>NUCLEOTIDE SEQUENCE [LARGE SCALE GENOMIC DNA]</scope>
    <source>
        <strain evidence="1 2">USDA-ARS-USMARC-188</strain>
    </source>
</reference>
<dbReference type="EMBL" id="CP006954">
    <property type="protein sequence ID" value="AHG80776.1"/>
    <property type="molecule type" value="Genomic_DNA"/>
</dbReference>
<proteinExistence type="predicted"/>
<gene>
    <name evidence="1" type="ORF">F542_580</name>
</gene>
<evidence type="ECO:0008006" key="3">
    <source>
        <dbReference type="Google" id="ProtNLM"/>
    </source>
</evidence>
<evidence type="ECO:0000313" key="1">
    <source>
        <dbReference type="EMBL" id="AHG80776.1"/>
    </source>
</evidence>